<dbReference type="InterPro" id="IPR040177">
    <property type="entry name" value="SLC30A9"/>
</dbReference>
<keyword evidence="3" id="KW-1185">Reference proteome</keyword>
<proteinExistence type="predicted"/>
<dbReference type="PANTHER" id="PTHR13414">
    <property type="entry name" value="HUEL-CATION TRANSPORTER"/>
    <property type="match status" value="1"/>
</dbReference>
<gene>
    <name evidence="2" type="ORF">SARC_05712</name>
</gene>
<dbReference type="GO" id="GO:0006882">
    <property type="term" value="P:intracellular zinc ion homeostasis"/>
    <property type="evidence" value="ECO:0007669"/>
    <property type="project" value="TreeGrafter"/>
</dbReference>
<keyword evidence="1" id="KW-0813">Transport</keyword>
<reference evidence="2 3" key="1">
    <citation type="submission" date="2011-02" db="EMBL/GenBank/DDBJ databases">
        <title>The Genome Sequence of Sphaeroforma arctica JP610.</title>
        <authorList>
            <consortium name="The Broad Institute Genome Sequencing Platform"/>
            <person name="Russ C."/>
            <person name="Cuomo C."/>
            <person name="Young S.K."/>
            <person name="Zeng Q."/>
            <person name="Gargeya S."/>
            <person name="Alvarado L."/>
            <person name="Berlin A."/>
            <person name="Chapman S.B."/>
            <person name="Chen Z."/>
            <person name="Freedman E."/>
            <person name="Gellesch M."/>
            <person name="Goldberg J."/>
            <person name="Griggs A."/>
            <person name="Gujja S."/>
            <person name="Heilman E."/>
            <person name="Heiman D."/>
            <person name="Howarth C."/>
            <person name="Mehta T."/>
            <person name="Neiman D."/>
            <person name="Pearson M."/>
            <person name="Roberts A."/>
            <person name="Saif S."/>
            <person name="Shea T."/>
            <person name="Shenoy N."/>
            <person name="Sisk P."/>
            <person name="Stolte C."/>
            <person name="Sykes S."/>
            <person name="White J."/>
            <person name="Yandava C."/>
            <person name="Burger G."/>
            <person name="Gray M.W."/>
            <person name="Holland P.W.H."/>
            <person name="King N."/>
            <person name="Lang F.B.F."/>
            <person name="Roger A.J."/>
            <person name="Ruiz-Trillo I."/>
            <person name="Haas B."/>
            <person name="Nusbaum C."/>
            <person name="Birren B."/>
        </authorList>
    </citation>
    <scope>NUCLEOTIDE SEQUENCE [LARGE SCALE GENOMIC DNA]</scope>
    <source>
        <strain evidence="2 3">JP610</strain>
    </source>
</reference>
<dbReference type="OrthoDB" id="435980at2759"/>
<dbReference type="GO" id="GO:0008324">
    <property type="term" value="F:monoatomic cation transmembrane transporter activity"/>
    <property type="evidence" value="ECO:0007669"/>
    <property type="project" value="InterPro"/>
</dbReference>
<sequence length="65" mass="7588">KYLNNFDLEKLTHEMKNIKDSKEAEKFLLKHGSGVLNILGEEVDRIEMRIQQAAPEVRHVDLEIL</sequence>
<protein>
    <submittedName>
        <fullName evidence="2">Uncharacterized protein</fullName>
    </submittedName>
</protein>
<dbReference type="eggNOG" id="KOG2802">
    <property type="taxonomic scope" value="Eukaryota"/>
</dbReference>
<accession>A0A0L0G1A0</accession>
<dbReference type="GO" id="GO:0005783">
    <property type="term" value="C:endoplasmic reticulum"/>
    <property type="evidence" value="ECO:0007669"/>
    <property type="project" value="TreeGrafter"/>
</dbReference>
<dbReference type="GeneID" id="25906216"/>
<dbReference type="AlphaFoldDB" id="A0A0L0G1A0"/>
<organism evidence="2 3">
    <name type="scientific">Sphaeroforma arctica JP610</name>
    <dbReference type="NCBI Taxonomy" id="667725"/>
    <lineage>
        <taxon>Eukaryota</taxon>
        <taxon>Ichthyosporea</taxon>
        <taxon>Ichthyophonida</taxon>
        <taxon>Sphaeroforma</taxon>
    </lineage>
</organism>
<dbReference type="GO" id="GO:0006829">
    <property type="term" value="P:zinc ion transport"/>
    <property type="evidence" value="ECO:0007669"/>
    <property type="project" value="InterPro"/>
</dbReference>
<dbReference type="PANTHER" id="PTHR13414:SF9">
    <property type="entry name" value="PROTON-COUPLED ZINC ANTIPORTER SLC30A9, MITOCHONDRIAL"/>
    <property type="match status" value="1"/>
</dbReference>
<dbReference type="RefSeq" id="XP_014155885.1">
    <property type="nucleotide sequence ID" value="XM_014300410.1"/>
</dbReference>
<evidence type="ECO:0000256" key="1">
    <source>
        <dbReference type="ARBA" id="ARBA00022448"/>
    </source>
</evidence>
<dbReference type="Proteomes" id="UP000054560">
    <property type="component" value="Unassembled WGS sequence"/>
</dbReference>
<dbReference type="EMBL" id="KQ241972">
    <property type="protein sequence ID" value="KNC81983.1"/>
    <property type="molecule type" value="Genomic_DNA"/>
</dbReference>
<feature type="non-terminal residue" evidence="2">
    <location>
        <position position="1"/>
    </location>
</feature>
<evidence type="ECO:0000313" key="2">
    <source>
        <dbReference type="EMBL" id="KNC81983.1"/>
    </source>
</evidence>
<dbReference type="STRING" id="667725.A0A0L0G1A0"/>
<evidence type="ECO:0000313" key="3">
    <source>
        <dbReference type="Proteomes" id="UP000054560"/>
    </source>
</evidence>
<name>A0A0L0G1A0_9EUKA</name>